<keyword evidence="3" id="KW-1185">Reference proteome</keyword>
<organism evidence="2 3">
    <name type="scientific">Butyrivibrio hungatei</name>
    <dbReference type="NCBI Taxonomy" id="185008"/>
    <lineage>
        <taxon>Bacteria</taxon>
        <taxon>Bacillati</taxon>
        <taxon>Bacillota</taxon>
        <taxon>Clostridia</taxon>
        <taxon>Lachnospirales</taxon>
        <taxon>Lachnospiraceae</taxon>
        <taxon>Butyrivibrio</taxon>
    </lineage>
</organism>
<accession>A0A1G5F307</accession>
<keyword evidence="1" id="KW-0472">Membrane</keyword>
<dbReference type="Proteomes" id="UP000183047">
    <property type="component" value="Unassembled WGS sequence"/>
</dbReference>
<dbReference type="InterPro" id="IPR010898">
    <property type="entry name" value="Hpre_diP_synth_I"/>
</dbReference>
<dbReference type="OrthoDB" id="9799095at2"/>
<dbReference type="Pfam" id="PF07456">
    <property type="entry name" value="Hpre_diP_synt_I"/>
    <property type="match status" value="1"/>
</dbReference>
<protein>
    <submittedName>
        <fullName evidence="2">Heptaprenyl diphosphate synthase</fullName>
    </submittedName>
</protein>
<feature type="transmembrane region" description="Helical" evidence="1">
    <location>
        <begin position="134"/>
        <end position="160"/>
    </location>
</feature>
<feature type="transmembrane region" description="Helical" evidence="1">
    <location>
        <begin position="10"/>
        <end position="26"/>
    </location>
</feature>
<dbReference type="InterPro" id="IPR014535">
    <property type="entry name" value="Hpre_diP_synt_I"/>
</dbReference>
<feature type="transmembrane region" description="Helical" evidence="1">
    <location>
        <begin position="32"/>
        <end position="53"/>
    </location>
</feature>
<dbReference type="RefSeq" id="WP_074462706.1">
    <property type="nucleotide sequence ID" value="NZ_FMUR01000013.1"/>
</dbReference>
<keyword evidence="1" id="KW-0812">Transmembrane</keyword>
<sequence>MNINTKTNKIALYGVLTTLAIILGYVEMQLPAFFAVPGIKPGLTNIVVVVALYSLGDKSSLFINFVRIAIVSMLFGTLMAFIFSAVGGILSTTIMILLKKTGKFSPIGVSAVGGVSHNIGQIIVAMFVTGTANIAWYLAILWITGTVSGVIVGFIGGIICSKRLPHRLV</sequence>
<reference evidence="3" key="1">
    <citation type="submission" date="2016-10" db="EMBL/GenBank/DDBJ databases">
        <authorList>
            <person name="Varghese N."/>
            <person name="Submissions S."/>
        </authorList>
    </citation>
    <scope>NUCLEOTIDE SEQUENCE [LARGE SCALE GENOMIC DNA]</scope>
    <source>
        <strain evidence="3">XBD2006</strain>
    </source>
</reference>
<proteinExistence type="predicted"/>
<dbReference type="AlphaFoldDB" id="A0A1G5F307"/>
<dbReference type="EMBL" id="FMUR01000013">
    <property type="protein sequence ID" value="SCY33018.1"/>
    <property type="molecule type" value="Genomic_DNA"/>
</dbReference>
<dbReference type="Gene3D" id="1.10.1760.20">
    <property type="match status" value="1"/>
</dbReference>
<feature type="transmembrane region" description="Helical" evidence="1">
    <location>
        <begin position="65"/>
        <end position="98"/>
    </location>
</feature>
<name>A0A1G5F307_9FIRM</name>
<gene>
    <name evidence="2" type="ORF">SAMN02910451_02189</name>
</gene>
<evidence type="ECO:0000313" key="3">
    <source>
        <dbReference type="Proteomes" id="UP000183047"/>
    </source>
</evidence>
<dbReference type="PIRSF" id="PIRSF027391">
    <property type="entry name" value="Hpre_diP_synt_I"/>
    <property type="match status" value="1"/>
</dbReference>
<evidence type="ECO:0000313" key="2">
    <source>
        <dbReference type="EMBL" id="SCY33018.1"/>
    </source>
</evidence>
<evidence type="ECO:0000256" key="1">
    <source>
        <dbReference type="SAM" id="Phobius"/>
    </source>
</evidence>
<keyword evidence="1" id="KW-1133">Transmembrane helix</keyword>